<evidence type="ECO:0000313" key="13">
    <source>
        <dbReference type="Proteomes" id="UP000594262"/>
    </source>
</evidence>
<dbReference type="Proteomes" id="UP000594262">
    <property type="component" value="Unplaced"/>
</dbReference>
<name>A0A7M5V4D3_9CNID</name>
<keyword evidence="2 8" id="KW-0813">Transport</keyword>
<dbReference type="GO" id="GO:0005886">
    <property type="term" value="C:plasma membrane"/>
    <property type="evidence" value="ECO:0007669"/>
    <property type="project" value="TreeGrafter"/>
</dbReference>
<evidence type="ECO:0000256" key="3">
    <source>
        <dbReference type="ARBA" id="ARBA00022692"/>
    </source>
</evidence>
<comment type="similarity">
    <text evidence="8">Belongs to the two pore domain potassium channel (TC 1.A.1.8) family.</text>
</comment>
<dbReference type="PANTHER" id="PTHR11003:SF345">
    <property type="entry name" value="TWIK FAMILY OF POTASSIUM CHANNELS PROTEIN 18"/>
    <property type="match status" value="1"/>
</dbReference>
<reference evidence="12" key="1">
    <citation type="submission" date="2021-01" db="UniProtKB">
        <authorList>
            <consortium name="EnsemblMetazoa"/>
        </authorList>
    </citation>
    <scope>IDENTIFICATION</scope>
</reference>
<feature type="domain" description="Potassium channel" evidence="11">
    <location>
        <begin position="318"/>
        <end position="398"/>
    </location>
</feature>
<dbReference type="GO" id="GO:0015271">
    <property type="term" value="F:outward rectifier potassium channel activity"/>
    <property type="evidence" value="ECO:0007669"/>
    <property type="project" value="TreeGrafter"/>
</dbReference>
<dbReference type="SUPFAM" id="SSF81324">
    <property type="entry name" value="Voltage-gated potassium channels"/>
    <property type="match status" value="2"/>
</dbReference>
<evidence type="ECO:0000256" key="2">
    <source>
        <dbReference type="ARBA" id="ARBA00022448"/>
    </source>
</evidence>
<proteinExistence type="inferred from homology"/>
<evidence type="ECO:0000313" key="12">
    <source>
        <dbReference type="EnsemblMetazoa" id="CLYHEMP007348.1"/>
    </source>
</evidence>
<protein>
    <recommendedName>
        <fullName evidence="11">Potassium channel domain-containing protein</fullName>
    </recommendedName>
</protein>
<evidence type="ECO:0000256" key="4">
    <source>
        <dbReference type="ARBA" id="ARBA00022989"/>
    </source>
</evidence>
<feature type="compositionally biased region" description="Basic and acidic residues" evidence="9">
    <location>
        <begin position="29"/>
        <end position="41"/>
    </location>
</feature>
<evidence type="ECO:0000256" key="5">
    <source>
        <dbReference type="ARBA" id="ARBA00023065"/>
    </source>
</evidence>
<keyword evidence="6 10" id="KW-0472">Membrane</keyword>
<dbReference type="AlphaFoldDB" id="A0A7M5V4D3"/>
<dbReference type="PRINTS" id="PR01333">
    <property type="entry name" value="2POREKCHANEL"/>
</dbReference>
<dbReference type="GO" id="GO:0030322">
    <property type="term" value="P:stabilization of membrane potential"/>
    <property type="evidence" value="ECO:0007669"/>
    <property type="project" value="TreeGrafter"/>
</dbReference>
<accession>A0A7M5V4D3</accession>
<evidence type="ECO:0000256" key="6">
    <source>
        <dbReference type="ARBA" id="ARBA00023136"/>
    </source>
</evidence>
<feature type="transmembrane region" description="Helical" evidence="10">
    <location>
        <begin position="261"/>
        <end position="290"/>
    </location>
</feature>
<dbReference type="InterPro" id="IPR013099">
    <property type="entry name" value="K_chnl_dom"/>
</dbReference>
<dbReference type="PANTHER" id="PTHR11003">
    <property type="entry name" value="POTASSIUM CHANNEL, SUBFAMILY K"/>
    <property type="match status" value="1"/>
</dbReference>
<keyword evidence="3 8" id="KW-0812">Transmembrane</keyword>
<keyword evidence="13" id="KW-1185">Reference proteome</keyword>
<evidence type="ECO:0000256" key="10">
    <source>
        <dbReference type="SAM" id="Phobius"/>
    </source>
</evidence>
<evidence type="ECO:0000256" key="9">
    <source>
        <dbReference type="SAM" id="MobiDB-lite"/>
    </source>
</evidence>
<feature type="region of interest" description="Disordered" evidence="9">
    <location>
        <begin position="18"/>
        <end position="41"/>
    </location>
</feature>
<feature type="domain" description="Potassium channel" evidence="11">
    <location>
        <begin position="222"/>
        <end position="283"/>
    </location>
</feature>
<dbReference type="InterPro" id="IPR003280">
    <property type="entry name" value="2pore_dom_K_chnl"/>
</dbReference>
<feature type="transmembrane region" description="Helical" evidence="10">
    <location>
        <begin position="373"/>
        <end position="398"/>
    </location>
</feature>
<dbReference type="RefSeq" id="XP_066934536.1">
    <property type="nucleotide sequence ID" value="XM_067078435.1"/>
</dbReference>
<keyword evidence="5 8" id="KW-0406">Ion transport</keyword>
<comment type="subcellular location">
    <subcellularLocation>
        <location evidence="1">Membrane</location>
        <topology evidence="1">Multi-pass membrane protein</topology>
    </subcellularLocation>
</comment>
<dbReference type="GO" id="GO:0022841">
    <property type="term" value="F:potassium ion leak channel activity"/>
    <property type="evidence" value="ECO:0007669"/>
    <property type="project" value="TreeGrafter"/>
</dbReference>
<keyword evidence="7 8" id="KW-0407">Ion channel</keyword>
<evidence type="ECO:0000256" key="8">
    <source>
        <dbReference type="RuleBase" id="RU003857"/>
    </source>
</evidence>
<dbReference type="EnsemblMetazoa" id="CLYHEMT007348.1">
    <property type="protein sequence ID" value="CLYHEMP007348.1"/>
    <property type="gene ID" value="CLYHEMG007348"/>
</dbReference>
<evidence type="ECO:0000259" key="11">
    <source>
        <dbReference type="Pfam" id="PF07885"/>
    </source>
</evidence>
<sequence>MKLFGIYKVFQWVNSKRTSSNQVGPDFQLSKETRDDDEHMENVPRPRTITIKESNDAKGFRRMSKINNTEFQTSLKRRRASRRATLNPHQLRIQKVISGIEGIESKKIDEIKDGIKVQAKSLMKSLAAFIVYACLGGLVFFYVEECSDWGNAGDKSIPQIGNEYFDATFKNINNSCWQLYQKAFNLTSNNTSDERFDIFVPFCKTILKESTNQFVVEGRETKCSWDEFMLLKYAEYTIFTLLTIGYGNTTPITTCGRCLAIIYSIIGVPIAVSMYSNAGKLLSEVLTLIVKRINKKVTRKNVSTKFVQWEVLLTSIVSVVFIMLIGCSITTRADMEDWNFSSSIYFWFISLTTIGYGDLHFDRDRHLANPHLLLISASLLLFGLGMVAAVIESFALALEKHTVDEEEEDDDEDFVDFEDHARVTMFVLSTVTVGAGLLMESAFYPDLQDDSTIRQRKPSLKRRNSFIDHAARFQNTAPSSQSTIIEELSDAESLTEIDEIV</sequence>
<organism evidence="12 13">
    <name type="scientific">Clytia hemisphaerica</name>
    <dbReference type="NCBI Taxonomy" id="252671"/>
    <lineage>
        <taxon>Eukaryota</taxon>
        <taxon>Metazoa</taxon>
        <taxon>Cnidaria</taxon>
        <taxon>Hydrozoa</taxon>
        <taxon>Hydroidolina</taxon>
        <taxon>Leptothecata</taxon>
        <taxon>Obeliida</taxon>
        <taxon>Clytiidae</taxon>
        <taxon>Clytia</taxon>
    </lineage>
</organism>
<dbReference type="GeneID" id="136822189"/>
<feature type="transmembrane region" description="Helical" evidence="10">
    <location>
        <begin position="126"/>
        <end position="143"/>
    </location>
</feature>
<evidence type="ECO:0000256" key="7">
    <source>
        <dbReference type="ARBA" id="ARBA00023303"/>
    </source>
</evidence>
<dbReference type="OrthoDB" id="297496at2759"/>
<evidence type="ECO:0000256" key="1">
    <source>
        <dbReference type="ARBA" id="ARBA00004141"/>
    </source>
</evidence>
<dbReference type="Pfam" id="PF07885">
    <property type="entry name" value="Ion_trans_2"/>
    <property type="match status" value="2"/>
</dbReference>
<dbReference type="Gene3D" id="1.10.287.70">
    <property type="match status" value="1"/>
</dbReference>
<keyword evidence="4 10" id="KW-1133">Transmembrane helix</keyword>
<feature type="transmembrane region" description="Helical" evidence="10">
    <location>
        <begin position="343"/>
        <end position="361"/>
    </location>
</feature>
<feature type="transmembrane region" description="Helical" evidence="10">
    <location>
        <begin position="311"/>
        <end position="331"/>
    </location>
</feature>